<proteinExistence type="predicted"/>
<feature type="compositionally biased region" description="Polar residues" evidence="1">
    <location>
        <begin position="365"/>
        <end position="379"/>
    </location>
</feature>
<keyword evidence="3" id="KW-1185">Reference proteome</keyword>
<accession>A0A9P5TZL2</accession>
<evidence type="ECO:0000313" key="2">
    <source>
        <dbReference type="EMBL" id="KAF9060482.1"/>
    </source>
</evidence>
<sequence length="701" mass="79474">MPRGIHSYMAAKTNLRHDKDSQDEKRQDQYDIDLPSVKAAKQLSPVTYSAVQACPGILTQYAKTSVLRSMDGRVGNILPKNILVSSPNTDVVYLPPLGACRPFSSNTAHLALIKSPSPDPQHKFHCAWVIPTDRHFVELPSSGICLGLGTLAQTFRSELEALATNVLSHMPSTHARSDEYLILGSTQIKRLLDRLHLPASREELFLRVACLQRQILELNARNHWLGPEWQERINDAKARRRTHEPADIIGAFTEDLDHLDLLFYAGIPVWFVRSVSKTPEARIDKVVPITSEDVRQRLLLPSGHTIDCRDAFPPRRLVYDGLAAKPERYMAMATYIRSLFNYSSLFGSPEPRSFASLRNANNALPSSPTLPMNSSSTNHTQRDRAQPYSTQQRNKPKPIVKQGVNTFLEPISPLMPLSIPIWENALKLLSNYNQSLPKSSEINGGYYLPPPRFFISPQNATTRCILYHGWLRIRELVLYLLASPTCDSLCLSYKEWHALSDITSGFWSPNSSERETKRGKHHVQMMEVVERSLQQSSVSLKLEVIAFQFTCWQGKELFRSELPEAAICRRILWEVNELNFRQELIALDRQLDTSHATSVGRRDMLDACWVGSADNVEELKGNEGLAEKVLEDRLPFLHALHKVMSTWRGHRPAELVENFPVNFQAHNFNLVVDRAERAMANFYTSAFLDVFGRAASIPRRL</sequence>
<dbReference type="OrthoDB" id="2634326at2759"/>
<feature type="region of interest" description="Disordered" evidence="1">
    <location>
        <begin position="365"/>
        <end position="396"/>
    </location>
</feature>
<dbReference type="EMBL" id="JADNRY010000242">
    <property type="protein sequence ID" value="KAF9060482.1"/>
    <property type="molecule type" value="Genomic_DNA"/>
</dbReference>
<reference evidence="2" key="1">
    <citation type="submission" date="2020-11" db="EMBL/GenBank/DDBJ databases">
        <authorList>
            <consortium name="DOE Joint Genome Institute"/>
            <person name="Ahrendt S."/>
            <person name="Riley R."/>
            <person name="Andreopoulos W."/>
            <person name="Labutti K."/>
            <person name="Pangilinan J."/>
            <person name="Ruiz-Duenas F.J."/>
            <person name="Barrasa J.M."/>
            <person name="Sanchez-Garcia M."/>
            <person name="Camarero S."/>
            <person name="Miyauchi S."/>
            <person name="Serrano A."/>
            <person name="Linde D."/>
            <person name="Babiker R."/>
            <person name="Drula E."/>
            <person name="Ayuso-Fernandez I."/>
            <person name="Pacheco R."/>
            <person name="Padilla G."/>
            <person name="Ferreira P."/>
            <person name="Barriuso J."/>
            <person name="Kellner H."/>
            <person name="Castanera R."/>
            <person name="Alfaro M."/>
            <person name="Ramirez L."/>
            <person name="Pisabarro A.G."/>
            <person name="Kuo A."/>
            <person name="Tritt A."/>
            <person name="Lipzen A."/>
            <person name="He G."/>
            <person name="Yan M."/>
            <person name="Ng V."/>
            <person name="Cullen D."/>
            <person name="Martin F."/>
            <person name="Rosso M.-N."/>
            <person name="Henrissat B."/>
            <person name="Hibbett D."/>
            <person name="Martinez A.T."/>
            <person name="Grigoriev I.V."/>
        </authorList>
    </citation>
    <scope>NUCLEOTIDE SEQUENCE</scope>
    <source>
        <strain evidence="2">AH 40177</strain>
    </source>
</reference>
<gene>
    <name evidence="2" type="ORF">BDP27DRAFT_1430050</name>
</gene>
<evidence type="ECO:0000313" key="3">
    <source>
        <dbReference type="Proteomes" id="UP000772434"/>
    </source>
</evidence>
<comment type="caution">
    <text evidence="2">The sequence shown here is derived from an EMBL/GenBank/DDBJ whole genome shotgun (WGS) entry which is preliminary data.</text>
</comment>
<dbReference type="Proteomes" id="UP000772434">
    <property type="component" value="Unassembled WGS sequence"/>
</dbReference>
<name>A0A9P5TZL2_9AGAR</name>
<dbReference type="AlphaFoldDB" id="A0A9P5TZL2"/>
<evidence type="ECO:0000256" key="1">
    <source>
        <dbReference type="SAM" id="MobiDB-lite"/>
    </source>
</evidence>
<protein>
    <submittedName>
        <fullName evidence="2">Uncharacterized protein</fullName>
    </submittedName>
</protein>
<organism evidence="2 3">
    <name type="scientific">Rhodocollybia butyracea</name>
    <dbReference type="NCBI Taxonomy" id="206335"/>
    <lineage>
        <taxon>Eukaryota</taxon>
        <taxon>Fungi</taxon>
        <taxon>Dikarya</taxon>
        <taxon>Basidiomycota</taxon>
        <taxon>Agaricomycotina</taxon>
        <taxon>Agaricomycetes</taxon>
        <taxon>Agaricomycetidae</taxon>
        <taxon>Agaricales</taxon>
        <taxon>Marasmiineae</taxon>
        <taxon>Omphalotaceae</taxon>
        <taxon>Rhodocollybia</taxon>
    </lineage>
</organism>